<feature type="transmembrane region" description="Helical" evidence="5">
    <location>
        <begin position="136"/>
        <end position="153"/>
    </location>
</feature>
<evidence type="ECO:0000256" key="3">
    <source>
        <dbReference type="ARBA" id="ARBA00022989"/>
    </source>
</evidence>
<feature type="domain" description="EamA" evidence="6">
    <location>
        <begin position="16"/>
        <end position="149"/>
    </location>
</feature>
<dbReference type="Gene3D" id="1.10.3730.20">
    <property type="match status" value="1"/>
</dbReference>
<keyword evidence="3 5" id="KW-1133">Transmembrane helix</keyword>
<dbReference type="InterPro" id="IPR037185">
    <property type="entry name" value="EmrE-like"/>
</dbReference>
<dbReference type="SUPFAM" id="SSF103481">
    <property type="entry name" value="Multidrug resistance efflux transporter EmrE"/>
    <property type="match status" value="2"/>
</dbReference>
<feature type="transmembrane region" description="Helical" evidence="5">
    <location>
        <begin position="77"/>
        <end position="98"/>
    </location>
</feature>
<evidence type="ECO:0000256" key="2">
    <source>
        <dbReference type="ARBA" id="ARBA00022692"/>
    </source>
</evidence>
<feature type="transmembrane region" description="Helical" evidence="5">
    <location>
        <begin position="159"/>
        <end position="178"/>
    </location>
</feature>
<evidence type="ECO:0000256" key="4">
    <source>
        <dbReference type="ARBA" id="ARBA00023136"/>
    </source>
</evidence>
<accession>A0A2D2D344</accession>
<evidence type="ECO:0000259" key="6">
    <source>
        <dbReference type="Pfam" id="PF00892"/>
    </source>
</evidence>
<feature type="transmembrane region" description="Helical" evidence="5">
    <location>
        <begin position="12"/>
        <end position="33"/>
    </location>
</feature>
<keyword evidence="8" id="KW-1185">Reference proteome</keyword>
<dbReference type="EMBL" id="CP023737">
    <property type="protein sequence ID" value="ATQ69428.1"/>
    <property type="molecule type" value="Genomic_DNA"/>
</dbReference>
<sequence>MSDQIAQAAPPTRYALGAAFGVSAVCIWATWIAVTRHGVTTTLSVYDLTMLRFGAAGALLLPVVLRKGLALERLGPWRLATLVCGAGAPYVLVAASGLRLAPAAHAGALLPGSMPMFVAALAAVLMNERFSTARKLGYALIACGVLAIVFGTAPLADGALGHLLLLGAAFIWACYALALRASRLESLHAAALVSTGSLVIYLPIYFLVFGGRAFDAPLSDVLFQTLFQGVLVSVVALYFFGKAIELLGASAGAAFAALTPPMAALLAVPILGEIPSPIEQAALLCVSFGVYLASGGRLPDLAARLRRG</sequence>
<feature type="transmembrane region" description="Helical" evidence="5">
    <location>
        <begin position="221"/>
        <end position="240"/>
    </location>
</feature>
<gene>
    <name evidence="7" type="ORF">CQW49_17200</name>
</gene>
<feature type="transmembrane region" description="Helical" evidence="5">
    <location>
        <begin position="190"/>
        <end position="209"/>
    </location>
</feature>
<dbReference type="PANTHER" id="PTHR32322">
    <property type="entry name" value="INNER MEMBRANE TRANSPORTER"/>
    <property type="match status" value="1"/>
</dbReference>
<evidence type="ECO:0000256" key="1">
    <source>
        <dbReference type="ARBA" id="ARBA00004141"/>
    </source>
</evidence>
<comment type="subcellular location">
    <subcellularLocation>
        <location evidence="1">Membrane</location>
        <topology evidence="1">Multi-pass membrane protein</topology>
    </subcellularLocation>
</comment>
<protein>
    <submittedName>
        <fullName evidence="7">EamA/RhaT family transporter</fullName>
    </submittedName>
</protein>
<feature type="transmembrane region" description="Helical" evidence="5">
    <location>
        <begin position="252"/>
        <end position="272"/>
    </location>
</feature>
<evidence type="ECO:0000313" key="7">
    <source>
        <dbReference type="EMBL" id="ATQ69428.1"/>
    </source>
</evidence>
<dbReference type="STRING" id="595536.GCA_000178815_01740"/>
<feature type="transmembrane region" description="Helical" evidence="5">
    <location>
        <begin position="104"/>
        <end position="124"/>
    </location>
</feature>
<dbReference type="GO" id="GO:0016020">
    <property type="term" value="C:membrane"/>
    <property type="evidence" value="ECO:0007669"/>
    <property type="project" value="UniProtKB-SubCell"/>
</dbReference>
<name>A0A2D2D344_METT3</name>
<dbReference type="PANTHER" id="PTHR32322:SF9">
    <property type="entry name" value="AMINO-ACID METABOLITE EFFLUX PUMP-RELATED"/>
    <property type="match status" value="1"/>
</dbReference>
<dbReference type="AlphaFoldDB" id="A0A2D2D344"/>
<dbReference type="InterPro" id="IPR000620">
    <property type="entry name" value="EamA_dom"/>
</dbReference>
<proteinExistence type="predicted"/>
<evidence type="ECO:0000313" key="8">
    <source>
        <dbReference type="Proteomes" id="UP000230709"/>
    </source>
</evidence>
<dbReference type="KEGG" id="mtw:CQW49_17200"/>
<keyword evidence="4 5" id="KW-0472">Membrane</keyword>
<dbReference type="InterPro" id="IPR050638">
    <property type="entry name" value="AA-Vitamin_Transporters"/>
</dbReference>
<dbReference type="Proteomes" id="UP000230709">
    <property type="component" value="Chromosome"/>
</dbReference>
<feature type="transmembrane region" description="Helical" evidence="5">
    <location>
        <begin position="45"/>
        <end position="65"/>
    </location>
</feature>
<evidence type="ECO:0000256" key="5">
    <source>
        <dbReference type="SAM" id="Phobius"/>
    </source>
</evidence>
<organism evidence="7 8">
    <name type="scientific">Methylosinus trichosporium (strain ATCC 35070 / NCIMB 11131 / UNIQEM 75 / OB3b)</name>
    <dbReference type="NCBI Taxonomy" id="595536"/>
    <lineage>
        <taxon>Bacteria</taxon>
        <taxon>Pseudomonadati</taxon>
        <taxon>Pseudomonadota</taxon>
        <taxon>Alphaproteobacteria</taxon>
        <taxon>Hyphomicrobiales</taxon>
        <taxon>Methylocystaceae</taxon>
        <taxon>Methylosinus</taxon>
    </lineage>
</organism>
<dbReference type="Pfam" id="PF00892">
    <property type="entry name" value="EamA"/>
    <property type="match status" value="2"/>
</dbReference>
<reference evidence="8" key="1">
    <citation type="submission" date="2017-10" db="EMBL/GenBank/DDBJ databases">
        <title>Completed PacBio SMRT sequence of Methylosinus trichosporium OB3b reveals presence of a third large plasmid.</title>
        <authorList>
            <person name="Charles T.C."/>
            <person name="Lynch M.D.J."/>
            <person name="Heil J.R."/>
            <person name="Cheng J."/>
        </authorList>
    </citation>
    <scope>NUCLEOTIDE SEQUENCE [LARGE SCALE GENOMIC DNA]</scope>
    <source>
        <strain evidence="8">OB3b</strain>
    </source>
</reference>
<keyword evidence="2 5" id="KW-0812">Transmembrane</keyword>
<dbReference type="RefSeq" id="WP_003608454.1">
    <property type="nucleotide sequence ID" value="NZ_ADVE02000001.1"/>
</dbReference>
<feature type="domain" description="EamA" evidence="6">
    <location>
        <begin position="160"/>
        <end position="294"/>
    </location>
</feature>
<feature type="transmembrane region" description="Helical" evidence="5">
    <location>
        <begin position="278"/>
        <end position="298"/>
    </location>
</feature>